<protein>
    <recommendedName>
        <fullName evidence="3">Reverse transcriptase Ty1/copia-type domain-containing protein</fullName>
    </recommendedName>
</protein>
<keyword evidence="1" id="KW-0479">Metal-binding</keyword>
<dbReference type="Proteomes" id="UP000309038">
    <property type="component" value="Unassembled WGS sequence"/>
</dbReference>
<organism evidence="4 5">
    <name type="scientific">Hermanssonia centrifuga</name>
    <dbReference type="NCBI Taxonomy" id="98765"/>
    <lineage>
        <taxon>Eukaryota</taxon>
        <taxon>Fungi</taxon>
        <taxon>Dikarya</taxon>
        <taxon>Basidiomycota</taxon>
        <taxon>Agaricomycotina</taxon>
        <taxon>Agaricomycetes</taxon>
        <taxon>Polyporales</taxon>
        <taxon>Meruliaceae</taxon>
        <taxon>Hermanssonia</taxon>
    </lineage>
</organism>
<evidence type="ECO:0000313" key="5">
    <source>
        <dbReference type="Proteomes" id="UP000309038"/>
    </source>
</evidence>
<dbReference type="GO" id="GO:0016787">
    <property type="term" value="F:hydrolase activity"/>
    <property type="evidence" value="ECO:0007669"/>
    <property type="project" value="UniProtKB-KW"/>
</dbReference>
<keyword evidence="2" id="KW-0378">Hydrolase</keyword>
<dbReference type="InterPro" id="IPR013103">
    <property type="entry name" value="RVT_2"/>
</dbReference>
<feature type="non-terminal residue" evidence="4">
    <location>
        <position position="1"/>
    </location>
</feature>
<evidence type="ECO:0000256" key="2">
    <source>
        <dbReference type="ARBA" id="ARBA00022801"/>
    </source>
</evidence>
<evidence type="ECO:0000256" key="1">
    <source>
        <dbReference type="ARBA" id="ARBA00022723"/>
    </source>
</evidence>
<dbReference type="EMBL" id="SGPJ01001280">
    <property type="protein sequence ID" value="THG92444.1"/>
    <property type="molecule type" value="Genomic_DNA"/>
</dbReference>
<evidence type="ECO:0000259" key="3">
    <source>
        <dbReference type="Pfam" id="PF07727"/>
    </source>
</evidence>
<comment type="caution">
    <text evidence="4">The sequence shown here is derived from an EMBL/GenBank/DDBJ whole genome shotgun (WGS) entry which is preliminary data.</text>
</comment>
<proteinExistence type="predicted"/>
<dbReference type="PANTHER" id="PTHR42648">
    <property type="entry name" value="TRANSPOSASE, PUTATIVE-RELATED"/>
    <property type="match status" value="1"/>
</dbReference>
<keyword evidence="5" id="KW-1185">Reference proteome</keyword>
<dbReference type="Pfam" id="PF07727">
    <property type="entry name" value="RVT_2"/>
    <property type="match status" value="1"/>
</dbReference>
<dbReference type="PANTHER" id="PTHR42648:SF28">
    <property type="entry name" value="TRANSPOSON-ENCODED PROTEIN WITH RIBONUCLEASE H-LIKE AND RETROVIRUS ZINC FINGER-LIKE DOMAINS"/>
    <property type="match status" value="1"/>
</dbReference>
<dbReference type="GO" id="GO:0046872">
    <property type="term" value="F:metal ion binding"/>
    <property type="evidence" value="ECO:0007669"/>
    <property type="project" value="UniProtKB-KW"/>
</dbReference>
<accession>A0A4S4K417</accession>
<reference evidence="4 5" key="1">
    <citation type="submission" date="2019-02" db="EMBL/GenBank/DDBJ databases">
        <title>Genome sequencing of the rare red list fungi Phlebia centrifuga.</title>
        <authorList>
            <person name="Buettner E."/>
            <person name="Kellner H."/>
        </authorList>
    </citation>
    <scope>NUCLEOTIDE SEQUENCE [LARGE SCALE GENOMIC DNA]</scope>
    <source>
        <strain evidence="4 5">DSM 108282</strain>
    </source>
</reference>
<gene>
    <name evidence="4" type="ORF">EW026_g8467</name>
</gene>
<feature type="domain" description="Reverse transcriptase Ty1/copia-type" evidence="3">
    <location>
        <begin position="215"/>
        <end position="323"/>
    </location>
</feature>
<sequence>RNKVSLYDAHIQNGHVSYEYIKKVLNADHKYLGLQIDPSKMEEPLCKACVKGKISRAPIRKERISNRAVNFGDILHMDLWGPSPVCAPGGLQYTFTILDEATGWLHEPKMRTKDEAFGRFVAWHLQCFTQNANSINYNLKKKKSPSAKVRALTDGTGITGEEFDHANNFLSANIVYVTSQVGNDPANMREALARPDSQQWMLAMVEEITRLEARNSWEYVYPPTNANLISARFVYNLKGDEHGNPTRYRARLVAQGYKQVEGLDYNFDDIFAPVARLESVRAMCAIAAIKDDELVQTDIKSTFLYGRMEPGEDVYLVPPKGITLPGLKPGQPEDNGTRSYVTH</sequence>
<evidence type="ECO:0000313" key="4">
    <source>
        <dbReference type="EMBL" id="THG92444.1"/>
    </source>
</evidence>
<dbReference type="InterPro" id="IPR039537">
    <property type="entry name" value="Retrotran_Ty1/copia-like"/>
</dbReference>
<name>A0A4S4K417_9APHY</name>
<dbReference type="AlphaFoldDB" id="A0A4S4K417"/>